<feature type="coiled-coil region" evidence="6">
    <location>
        <begin position="171"/>
        <end position="198"/>
    </location>
</feature>
<reference evidence="8" key="1">
    <citation type="submission" date="2022-12" db="EMBL/GenBank/DDBJ databases">
        <title>Genome assemblies of Blomia tropicalis.</title>
        <authorList>
            <person name="Cui Y."/>
        </authorList>
    </citation>
    <scope>NUCLEOTIDE SEQUENCE</scope>
    <source>
        <tissue evidence="8">Adult mites</tissue>
    </source>
</reference>
<keyword evidence="4 7" id="KW-1133">Transmembrane helix</keyword>
<dbReference type="PANTHER" id="PTHR31501:SF7">
    <property type="entry name" value="CALCIUM RELEASE-ACTIVATED CALCIUM CHANNEL PROTEIN 1"/>
    <property type="match status" value="1"/>
</dbReference>
<evidence type="ECO:0000256" key="2">
    <source>
        <dbReference type="ARBA" id="ARBA00008062"/>
    </source>
</evidence>
<keyword evidence="9" id="KW-1185">Reference proteome</keyword>
<evidence type="ECO:0000313" key="8">
    <source>
        <dbReference type="EMBL" id="KAJ6216307.1"/>
    </source>
</evidence>
<gene>
    <name evidence="8" type="ORF">RDWZM_007464</name>
</gene>
<dbReference type="Pfam" id="PF07856">
    <property type="entry name" value="Orai-1"/>
    <property type="match status" value="1"/>
</dbReference>
<keyword evidence="5 7" id="KW-0472">Membrane</keyword>
<dbReference type="OMA" id="LEMEYNY"/>
<proteinExistence type="inferred from homology"/>
<dbReference type="EMBL" id="JAPWDV010000003">
    <property type="protein sequence ID" value="KAJ6216307.1"/>
    <property type="molecule type" value="Genomic_DNA"/>
</dbReference>
<evidence type="ECO:0000256" key="1">
    <source>
        <dbReference type="ARBA" id="ARBA00004141"/>
    </source>
</evidence>
<dbReference type="AlphaFoldDB" id="A0A9Q0LZX7"/>
<accession>A0A9Q0LZX7</accession>
<dbReference type="InterPro" id="IPR012446">
    <property type="entry name" value="CRAC_channel"/>
</dbReference>
<feature type="transmembrane region" description="Helical" evidence="7">
    <location>
        <begin position="146"/>
        <end position="170"/>
    </location>
</feature>
<dbReference type="InterPro" id="IPR038350">
    <property type="entry name" value="Orai_sf"/>
</dbReference>
<evidence type="ECO:0000256" key="6">
    <source>
        <dbReference type="SAM" id="Coils"/>
    </source>
</evidence>
<feature type="transmembrane region" description="Helical" evidence="7">
    <location>
        <begin position="108"/>
        <end position="134"/>
    </location>
</feature>
<keyword evidence="3 7" id="KW-0812">Transmembrane</keyword>
<evidence type="ECO:0000256" key="7">
    <source>
        <dbReference type="SAM" id="Phobius"/>
    </source>
</evidence>
<keyword evidence="6" id="KW-0175">Coiled coil</keyword>
<comment type="subcellular location">
    <subcellularLocation>
        <location evidence="1">Membrane</location>
        <topology evidence="1">Multi-pass membrane protein</topology>
    </subcellularLocation>
</comment>
<evidence type="ECO:0000313" key="9">
    <source>
        <dbReference type="Proteomes" id="UP001142055"/>
    </source>
</evidence>
<sequence>MTTLTWQQLHLARAKLKASSRTSALLSGFAMIAMVELQVNNGREDSSQVPTSLLVAFTACTTLLVSVHVLALMISTCILPNVEAVAAVNGLVAVHESPHEKMRFYIEIAWQFSTVFGIFLFLIELAILCWVKFWDVRYGDSKSGQIAALVATIILIPIGIIFIGFAVHFYRTLVSHKFERHEKNLQELENMASQLSNDQHQHHHHHHQEQPFIVVRSPVLETV</sequence>
<evidence type="ECO:0000256" key="5">
    <source>
        <dbReference type="ARBA" id="ARBA00023136"/>
    </source>
</evidence>
<dbReference type="GO" id="GO:0002115">
    <property type="term" value="P:store-operated calcium entry"/>
    <property type="evidence" value="ECO:0007669"/>
    <property type="project" value="TreeGrafter"/>
</dbReference>
<dbReference type="PANTHER" id="PTHR31501">
    <property type="entry name" value="CALCIUM RELEASE-ACTIVATED CALCIUM CHANNEL PROTEIN 1"/>
    <property type="match status" value="1"/>
</dbReference>
<name>A0A9Q0LZX7_BLOTA</name>
<dbReference type="Gene3D" id="1.20.140.140">
    <property type="entry name" value="Calcium release-activated calcium channel protein Orai"/>
    <property type="match status" value="1"/>
</dbReference>
<feature type="transmembrane region" description="Helical" evidence="7">
    <location>
        <begin position="51"/>
        <end position="74"/>
    </location>
</feature>
<evidence type="ECO:0000256" key="3">
    <source>
        <dbReference type="ARBA" id="ARBA00022692"/>
    </source>
</evidence>
<evidence type="ECO:0000256" key="4">
    <source>
        <dbReference type="ARBA" id="ARBA00022989"/>
    </source>
</evidence>
<dbReference type="GO" id="GO:0016020">
    <property type="term" value="C:membrane"/>
    <property type="evidence" value="ECO:0007669"/>
    <property type="project" value="UniProtKB-SubCell"/>
</dbReference>
<dbReference type="Proteomes" id="UP001142055">
    <property type="component" value="Chromosome 3"/>
</dbReference>
<comment type="caution">
    <text evidence="8">The sequence shown here is derived from an EMBL/GenBank/DDBJ whole genome shotgun (WGS) entry which is preliminary data.</text>
</comment>
<protein>
    <recommendedName>
        <fullName evidence="10">Calcium release-activated calcium channel protein 1</fullName>
    </recommendedName>
</protein>
<organism evidence="8 9">
    <name type="scientific">Blomia tropicalis</name>
    <name type="common">Mite</name>
    <dbReference type="NCBI Taxonomy" id="40697"/>
    <lineage>
        <taxon>Eukaryota</taxon>
        <taxon>Metazoa</taxon>
        <taxon>Ecdysozoa</taxon>
        <taxon>Arthropoda</taxon>
        <taxon>Chelicerata</taxon>
        <taxon>Arachnida</taxon>
        <taxon>Acari</taxon>
        <taxon>Acariformes</taxon>
        <taxon>Sarcoptiformes</taxon>
        <taxon>Astigmata</taxon>
        <taxon>Glycyphagoidea</taxon>
        <taxon>Echimyopodidae</taxon>
        <taxon>Blomia</taxon>
    </lineage>
</organism>
<evidence type="ECO:0008006" key="10">
    <source>
        <dbReference type="Google" id="ProtNLM"/>
    </source>
</evidence>
<dbReference type="GO" id="GO:0015279">
    <property type="term" value="F:store-operated calcium channel activity"/>
    <property type="evidence" value="ECO:0007669"/>
    <property type="project" value="TreeGrafter"/>
</dbReference>
<comment type="similarity">
    <text evidence="2">Belongs to the Orai family.</text>
</comment>
<feature type="transmembrane region" description="Helical" evidence="7">
    <location>
        <begin position="21"/>
        <end position="39"/>
    </location>
</feature>